<dbReference type="PANTHER" id="PTHR23026">
    <property type="entry name" value="NADPH NITROREDUCTASE"/>
    <property type="match status" value="1"/>
</dbReference>
<dbReference type="InterPro" id="IPR029479">
    <property type="entry name" value="Nitroreductase"/>
</dbReference>
<feature type="domain" description="Nitroreductase" evidence="1">
    <location>
        <begin position="11"/>
        <end position="58"/>
    </location>
</feature>
<evidence type="ECO:0000313" key="3">
    <source>
        <dbReference type="Proteomes" id="UP000516173"/>
    </source>
</evidence>
<organism evidence="2 3">
    <name type="scientific">Nocardia wallacei</name>
    <dbReference type="NCBI Taxonomy" id="480035"/>
    <lineage>
        <taxon>Bacteria</taxon>
        <taxon>Bacillati</taxon>
        <taxon>Actinomycetota</taxon>
        <taxon>Actinomycetes</taxon>
        <taxon>Mycobacteriales</taxon>
        <taxon>Nocardiaceae</taxon>
        <taxon>Nocardia</taxon>
    </lineage>
</organism>
<proteinExistence type="predicted"/>
<accession>A0A7G1KR42</accession>
<sequence>MTFPNPSGTRTEPDEETILAVMRLAQRAPSVHNTQPWHWVLADGELHLHTDPDRMLPAADPHSRQQVISCGAMLHHVRTVLAARGWHTDITRLPDPARPDHLAVLCFRPWPDPPAGIATRAAAIERRRTDRLPLLEPRGWDELLPALRKLVAPHDLVFEVLEDDAREQLAKVSARATTARDDDAMYQMELDWWTGHSGAAEGVPETSRVSAAEAARVEVGREFPTVAHSMRRPALTDRAELVALGSYGDATPQWLHTGEALSAVLLESTAAGLATCPITHVTELPAGRGAVADLLPDRATPQVVIRIGTAPAGEPDLPATPRRPLADILTVHHS</sequence>
<dbReference type="KEGG" id="nwl:NWFMUON74_51030"/>
<dbReference type="Pfam" id="PF00881">
    <property type="entry name" value="Nitroreductase"/>
    <property type="match status" value="1"/>
</dbReference>
<dbReference type="RefSeq" id="WP_187684244.1">
    <property type="nucleotide sequence ID" value="NZ_AP023396.1"/>
</dbReference>
<dbReference type="Gene3D" id="3.40.109.10">
    <property type="entry name" value="NADH Oxidase"/>
    <property type="match status" value="2"/>
</dbReference>
<dbReference type="InterPro" id="IPR050627">
    <property type="entry name" value="Nitroreductase/BluB"/>
</dbReference>
<evidence type="ECO:0000313" key="2">
    <source>
        <dbReference type="EMBL" id="BCK57331.1"/>
    </source>
</evidence>
<dbReference type="AlphaFoldDB" id="A0A7G1KR42"/>
<reference evidence="2 3" key="1">
    <citation type="submission" date="2020-08" db="EMBL/GenBank/DDBJ databases">
        <title>Genome Sequencing of Nocardia wallacei strain FMUON74 and assembly.</title>
        <authorList>
            <person name="Toyokawa M."/>
            <person name="Uesaka K."/>
        </authorList>
    </citation>
    <scope>NUCLEOTIDE SEQUENCE [LARGE SCALE GENOMIC DNA]</scope>
    <source>
        <strain evidence="2 3">FMUON74</strain>
    </source>
</reference>
<dbReference type="EMBL" id="AP023396">
    <property type="protein sequence ID" value="BCK57331.1"/>
    <property type="molecule type" value="Genomic_DNA"/>
</dbReference>
<dbReference type="InterPro" id="IPR000415">
    <property type="entry name" value="Nitroreductase-like"/>
</dbReference>
<evidence type="ECO:0000259" key="1">
    <source>
        <dbReference type="Pfam" id="PF00881"/>
    </source>
</evidence>
<protein>
    <submittedName>
        <fullName evidence="2">NAD(P)H nitroreductase</fullName>
    </submittedName>
</protein>
<dbReference type="Proteomes" id="UP000516173">
    <property type="component" value="Chromosome"/>
</dbReference>
<dbReference type="GO" id="GO:0016491">
    <property type="term" value="F:oxidoreductase activity"/>
    <property type="evidence" value="ECO:0007669"/>
    <property type="project" value="InterPro"/>
</dbReference>
<dbReference type="GeneID" id="80349543"/>
<dbReference type="PANTHER" id="PTHR23026:SF123">
    <property type="entry name" value="NAD(P)H NITROREDUCTASE RV3131-RELATED"/>
    <property type="match status" value="1"/>
</dbReference>
<dbReference type="SUPFAM" id="SSF55469">
    <property type="entry name" value="FMN-dependent nitroreductase-like"/>
    <property type="match status" value="2"/>
</dbReference>
<gene>
    <name evidence="2" type="ORF">NWFMUON74_51030</name>
</gene>
<keyword evidence="3" id="KW-1185">Reference proteome</keyword>
<dbReference type="NCBIfam" id="NF047509">
    <property type="entry name" value="Rv3131_FMN_oxido"/>
    <property type="match status" value="1"/>
</dbReference>
<name>A0A7G1KR42_9NOCA</name>